<dbReference type="SUPFAM" id="SSF50044">
    <property type="entry name" value="SH3-domain"/>
    <property type="match status" value="1"/>
</dbReference>
<dbReference type="Gene3D" id="3.40.50.300">
    <property type="entry name" value="P-loop containing nucleotide triphosphate hydrolases"/>
    <property type="match status" value="1"/>
</dbReference>
<keyword evidence="9" id="KW-0107">Calcium channel</keyword>
<dbReference type="SUPFAM" id="SSF52540">
    <property type="entry name" value="P-loop containing nucleoside triphosphate hydrolases"/>
    <property type="match status" value="1"/>
</dbReference>
<keyword evidence="12" id="KW-0406">Ion transport</keyword>
<sequence length="598" mass="67495">MKATWIRLLKRAKGGRVKSSDACGSADSYTSRPSDSDVSLEEDKEAVRREAERQAQSQIEKAKTKPVAFAVRTNVSYSPSHDDDVPVAGMAIAFEAKDFLHVKEKFNNDWWIGRLVKEGCEIGFIPSPVKLENTRILQEQKAKQGKFYSSKLGANSSSSLGEVVSNSRKSTPPSSALDIDATGLDPEDNELPVNLRSPKASPNTVLSPLAKEKRMPFFKKTEHIPPYDVVPSMRPVVLVGPSLKGYEVTDMMQKALFDFLKHRFEGRISITRVTADISLAKRSVLNNPSKHAIIERSNTRSNLAEVQSEIERIFELARTLQLVVLDADTINHPSQLGKTSLAPIIVYVKITSPKVLQRLIKSRGKSQAKHLNVQMVAADKLAQCPAEMFDIILDENQLEDACEHMADYLEAYWKSTHPTSSSSNSPPDPQLTKQPTAALPSSQAPNSGVQGNEEEEEEAEEEEEEDRPLRTESSKRAQHIHHRSSSSRTEQHNHHHHHHHSGRARGLSRQETLDSETPDSRKSKNSAHNEPRVHRDHNHHHHHHHHRSGAEEGGHGTGQQRSKEREQDHNERNKQRSHHHHRPTRDHHHYYDRGREKD</sequence>
<dbReference type="InterPro" id="IPR036028">
    <property type="entry name" value="SH3-like_dom_sf"/>
</dbReference>
<evidence type="ECO:0000256" key="5">
    <source>
        <dbReference type="ARBA" id="ARBA00022448"/>
    </source>
</evidence>
<evidence type="ECO:0000256" key="10">
    <source>
        <dbReference type="ARBA" id="ARBA00022837"/>
    </source>
</evidence>
<dbReference type="AlphaFoldDB" id="H2M5E4"/>
<reference evidence="21 22" key="1">
    <citation type="journal article" date="2007" name="Nature">
        <title>The medaka draft genome and insights into vertebrate genome evolution.</title>
        <authorList>
            <person name="Kasahara M."/>
            <person name="Naruse K."/>
            <person name="Sasaki S."/>
            <person name="Nakatani Y."/>
            <person name="Qu W."/>
            <person name="Ahsan B."/>
            <person name="Yamada T."/>
            <person name="Nagayasu Y."/>
            <person name="Doi K."/>
            <person name="Kasai Y."/>
            <person name="Jindo T."/>
            <person name="Kobayashi D."/>
            <person name="Shimada A."/>
            <person name="Toyoda A."/>
            <person name="Kuroki Y."/>
            <person name="Fujiyama A."/>
            <person name="Sasaki T."/>
            <person name="Shimizu A."/>
            <person name="Asakawa S."/>
            <person name="Shimizu N."/>
            <person name="Hashimoto S."/>
            <person name="Yang J."/>
            <person name="Lee Y."/>
            <person name="Matsushima K."/>
            <person name="Sugano S."/>
            <person name="Sakaizumi M."/>
            <person name="Narita T."/>
            <person name="Ohishi K."/>
            <person name="Haga S."/>
            <person name="Ohta F."/>
            <person name="Nomoto H."/>
            <person name="Nogata K."/>
            <person name="Morishita T."/>
            <person name="Endo T."/>
            <person name="Shin-I T."/>
            <person name="Takeda H."/>
            <person name="Morishita S."/>
            <person name="Kohara Y."/>
        </authorList>
    </citation>
    <scope>NUCLEOTIDE SEQUENCE [LARGE SCALE GENOMIC DNA]</scope>
    <source>
        <strain evidence="21 22">Hd-rR</strain>
    </source>
</reference>
<reference evidence="21" key="3">
    <citation type="submission" date="2025-09" db="UniProtKB">
        <authorList>
            <consortium name="Ensembl"/>
        </authorList>
    </citation>
    <scope>IDENTIFICATION</scope>
    <source>
        <strain evidence="21">Hd-rR</strain>
    </source>
</reference>
<feature type="compositionally biased region" description="Basic residues" evidence="19">
    <location>
        <begin position="493"/>
        <end position="503"/>
    </location>
</feature>
<feature type="region of interest" description="Disordered" evidence="19">
    <location>
        <begin position="154"/>
        <end position="204"/>
    </location>
</feature>
<keyword evidence="5" id="KW-0813">Transport</keyword>
<dbReference type="Pfam" id="PF12052">
    <property type="entry name" value="VGCC_beta4Aa_N"/>
    <property type="match status" value="1"/>
</dbReference>
<feature type="compositionally biased region" description="Basic residues" evidence="19">
    <location>
        <begin position="534"/>
        <end position="547"/>
    </location>
</feature>
<evidence type="ECO:0000313" key="22">
    <source>
        <dbReference type="Proteomes" id="UP000001038"/>
    </source>
</evidence>
<dbReference type="FunFam" id="2.30.30.40:FF:000015">
    <property type="entry name" value="Voltage-dependent L-type calcium channel subunit beta-2"/>
    <property type="match status" value="1"/>
</dbReference>
<feature type="region of interest" description="Disordered" evidence="19">
    <location>
        <begin position="416"/>
        <end position="598"/>
    </location>
</feature>
<comment type="subunit">
    <text evidence="17">Component of a calcium channel complex consisting of a pore-forming alpha subunit (CACNA1S) and the ancillary subunits CACNB1 or CACNB2, CACNG1 and CACNA2D1. The channel complex contains alpha, beta, gamma and delta subunits in a 1:1:1:1 ratio, i.e. it contains either CACNB1 or CACNB2. Interacts with CACNA1C. Interacts with RRAD; interaction may be involved in beta-adrenergic regulation of heart rate and contractile force. Interaction with RRAD regulates the trafficking of CACNA1C to the cell membrane. Interacts with TMIGD2. Interacts with CAMK2D. Interacts with CBARP. Interacts with CAMK2A.</text>
</comment>
<dbReference type="GO" id="GO:0005891">
    <property type="term" value="C:voltage-gated calcium channel complex"/>
    <property type="evidence" value="ECO:0007669"/>
    <property type="project" value="InterPro"/>
</dbReference>
<organism evidence="21 22">
    <name type="scientific">Oryzias latipes</name>
    <name type="common">Japanese rice fish</name>
    <name type="synonym">Japanese killifish</name>
    <dbReference type="NCBI Taxonomy" id="8090"/>
    <lineage>
        <taxon>Eukaryota</taxon>
        <taxon>Metazoa</taxon>
        <taxon>Chordata</taxon>
        <taxon>Craniata</taxon>
        <taxon>Vertebrata</taxon>
        <taxon>Euteleostomi</taxon>
        <taxon>Actinopterygii</taxon>
        <taxon>Neopterygii</taxon>
        <taxon>Teleostei</taxon>
        <taxon>Neoteleostei</taxon>
        <taxon>Acanthomorphata</taxon>
        <taxon>Ovalentaria</taxon>
        <taxon>Atherinomorphae</taxon>
        <taxon>Beloniformes</taxon>
        <taxon>Adrianichthyidae</taxon>
        <taxon>Oryziinae</taxon>
        <taxon>Oryzias</taxon>
    </lineage>
</organism>
<dbReference type="SMART" id="SM00072">
    <property type="entry name" value="GuKc"/>
    <property type="match status" value="1"/>
</dbReference>
<dbReference type="InterPro" id="IPR027417">
    <property type="entry name" value="P-loop_NTPase"/>
</dbReference>
<reference evidence="21" key="2">
    <citation type="submission" date="2025-08" db="UniProtKB">
        <authorList>
            <consortium name="Ensembl"/>
        </authorList>
    </citation>
    <scope>IDENTIFICATION</scope>
    <source>
        <strain evidence="21">Hd-rR</strain>
    </source>
</reference>
<evidence type="ECO:0000256" key="9">
    <source>
        <dbReference type="ARBA" id="ARBA00022673"/>
    </source>
</evidence>
<evidence type="ECO:0000256" key="4">
    <source>
        <dbReference type="ARBA" id="ARBA00022443"/>
    </source>
</evidence>
<dbReference type="eggNOG" id="KOG3812">
    <property type="taxonomic scope" value="Eukaryota"/>
</dbReference>
<feature type="compositionally biased region" description="Basic residues" evidence="19">
    <location>
        <begin position="575"/>
        <end position="588"/>
    </location>
</feature>
<keyword evidence="6" id="KW-1003">Cell membrane</keyword>
<dbReference type="InterPro" id="IPR005444">
    <property type="entry name" value="VDCC_L_b2su"/>
</dbReference>
<evidence type="ECO:0000256" key="3">
    <source>
        <dbReference type="ARBA" id="ARBA00019005"/>
    </source>
</evidence>
<feature type="compositionally biased region" description="Basic and acidic residues" evidence="19">
    <location>
        <begin position="561"/>
        <end position="574"/>
    </location>
</feature>
<protein>
    <recommendedName>
        <fullName evidence="3">Voltage-dependent L-type calcium channel subunit beta-2</fullName>
    </recommendedName>
    <alternativeName>
        <fullName evidence="15">Calcium channel voltage-dependent subunit beta 2</fullName>
    </alternativeName>
</protein>
<dbReference type="PRINTS" id="PR01628">
    <property type="entry name" value="LCACHANNELB2"/>
</dbReference>
<dbReference type="Pfam" id="PF00625">
    <property type="entry name" value="Guanylate_kin"/>
    <property type="match status" value="1"/>
</dbReference>
<feature type="compositionally biased region" description="Polar residues" evidence="19">
    <location>
        <begin position="27"/>
        <end position="37"/>
    </location>
</feature>
<feature type="compositionally biased region" description="Low complexity" evidence="19">
    <location>
        <begin position="154"/>
        <end position="167"/>
    </location>
</feature>
<evidence type="ECO:0000259" key="20">
    <source>
        <dbReference type="PROSITE" id="PS50002"/>
    </source>
</evidence>
<proteinExistence type="inferred from homology"/>
<evidence type="ECO:0000256" key="15">
    <source>
        <dbReference type="ARBA" id="ARBA00030521"/>
    </source>
</evidence>
<evidence type="ECO:0000313" key="21">
    <source>
        <dbReference type="Ensembl" id="ENSORLP00000013669.2"/>
    </source>
</evidence>
<dbReference type="InterPro" id="IPR008145">
    <property type="entry name" value="GK/Ca_channel_bsu"/>
</dbReference>
<feature type="compositionally biased region" description="Basic residues" evidence="19">
    <location>
        <begin position="476"/>
        <end position="485"/>
    </location>
</feature>
<feature type="compositionally biased region" description="Polar residues" evidence="19">
    <location>
        <begin position="431"/>
        <end position="450"/>
    </location>
</feature>
<evidence type="ECO:0000256" key="2">
    <source>
        <dbReference type="ARBA" id="ARBA00010836"/>
    </source>
</evidence>
<keyword evidence="14" id="KW-0407">Ion channel</keyword>
<evidence type="ECO:0000256" key="7">
    <source>
        <dbReference type="ARBA" id="ARBA00022553"/>
    </source>
</evidence>
<dbReference type="GeneTree" id="ENSGT00950000182837"/>
<dbReference type="InterPro" id="IPR046937">
    <property type="entry name" value="CAB1-4_N_A-dom"/>
</dbReference>
<dbReference type="PANTHER" id="PTHR11824">
    <property type="entry name" value="VOLTAGE-DEPENDENT CALCIUM CHANNEL BETA SUBUNIT"/>
    <property type="match status" value="1"/>
</dbReference>
<dbReference type="PRINTS" id="PR01626">
    <property type="entry name" value="LCACHANNELB"/>
</dbReference>
<dbReference type="FunFam" id="3.40.50.300:FF:000023">
    <property type="entry name" value="Voltage-dependent L-type calcium channel subunit beta-2"/>
    <property type="match status" value="1"/>
</dbReference>
<dbReference type="InterPro" id="IPR001452">
    <property type="entry name" value="SH3_domain"/>
</dbReference>
<feature type="compositionally biased region" description="Acidic residues" evidence="19">
    <location>
        <begin position="452"/>
        <end position="466"/>
    </location>
</feature>
<comment type="similarity">
    <text evidence="2">Belongs to the calcium channel beta subunit family.</text>
</comment>
<dbReference type="GO" id="GO:0042383">
    <property type="term" value="C:sarcolemma"/>
    <property type="evidence" value="ECO:0007669"/>
    <property type="project" value="UniProtKB-SubCell"/>
</dbReference>
<evidence type="ECO:0000256" key="12">
    <source>
        <dbReference type="ARBA" id="ARBA00023065"/>
    </source>
</evidence>
<evidence type="ECO:0000256" key="16">
    <source>
        <dbReference type="ARBA" id="ARBA00046042"/>
    </source>
</evidence>
<keyword evidence="11" id="KW-0851">Voltage-gated channel</keyword>
<dbReference type="Proteomes" id="UP000001038">
    <property type="component" value="Chromosome 20"/>
</dbReference>
<feature type="region of interest" description="Disordered" evidence="19">
    <location>
        <begin position="17"/>
        <end position="49"/>
    </location>
</feature>
<dbReference type="Gene3D" id="2.30.30.40">
    <property type="entry name" value="SH3 Domains"/>
    <property type="match status" value="1"/>
</dbReference>
<keyword evidence="8" id="KW-0109">Calcium transport</keyword>
<feature type="compositionally biased region" description="Low complexity" evidence="19">
    <location>
        <begin position="416"/>
        <end position="425"/>
    </location>
</feature>
<dbReference type="GO" id="GO:0005245">
    <property type="term" value="F:voltage-gated calcium channel activity"/>
    <property type="evidence" value="ECO:0007669"/>
    <property type="project" value="InterPro"/>
</dbReference>
<dbReference type="InterPro" id="IPR000584">
    <property type="entry name" value="VDCC_L_bsu"/>
</dbReference>
<evidence type="ECO:0000256" key="17">
    <source>
        <dbReference type="ARBA" id="ARBA00046619"/>
    </source>
</evidence>
<dbReference type="Ensembl" id="ENSORLT00000013670.2">
    <property type="protein sequence ID" value="ENSORLP00000013669.2"/>
    <property type="gene ID" value="ENSORLG00000010896.2"/>
</dbReference>
<evidence type="ECO:0000256" key="13">
    <source>
        <dbReference type="ARBA" id="ARBA00023136"/>
    </source>
</evidence>
<comment type="function">
    <text evidence="16">Beta subunit of voltage-dependent calcium channels which contributes to the function of the calcium channel by increasing peak calcium current. Plays a role in shifting voltage dependencies of activation and inactivation of the channel. May modulate G protein inhibition. May contribute to beta-adrenergic augmentation of Ca(2+) influx in cardiomyocytes, thereby regulating increases in heart rate and contractile force. Involved in membrane targeting of the alpha-1 subunit CACNA1C.</text>
</comment>
<keyword evidence="7" id="KW-0597">Phosphoprotein</keyword>
<feature type="domain" description="SH3" evidence="20">
    <location>
        <begin position="66"/>
        <end position="135"/>
    </location>
</feature>
<accession>H2M5E4</accession>
<evidence type="ECO:0000256" key="8">
    <source>
        <dbReference type="ARBA" id="ARBA00022568"/>
    </source>
</evidence>
<feature type="compositionally biased region" description="Basic and acidic residues" evidence="19">
    <location>
        <begin position="589"/>
        <end position="598"/>
    </location>
</feature>
<evidence type="ECO:0000256" key="19">
    <source>
        <dbReference type="SAM" id="MobiDB-lite"/>
    </source>
</evidence>
<name>H2M5E4_ORYLA</name>
<evidence type="ECO:0000256" key="6">
    <source>
        <dbReference type="ARBA" id="ARBA00022475"/>
    </source>
</evidence>
<evidence type="ECO:0000256" key="14">
    <source>
        <dbReference type="ARBA" id="ARBA00023303"/>
    </source>
</evidence>
<evidence type="ECO:0000256" key="18">
    <source>
        <dbReference type="PROSITE-ProRule" id="PRU00192"/>
    </source>
</evidence>
<dbReference type="HOGENOM" id="CLU_021995_3_0_1"/>
<comment type="subcellular location">
    <subcellularLocation>
        <location evidence="1">Cell membrane</location>
        <location evidence="1">Sarcolemma</location>
        <topology evidence="1">Peripheral membrane protein</topology>
        <orientation evidence="1">Cytoplasmic side</orientation>
    </subcellularLocation>
</comment>
<gene>
    <name evidence="21" type="primary">CACNB2</name>
    <name evidence="21" type="synonym">cacnb2a</name>
</gene>
<keyword evidence="10" id="KW-0106">Calcium</keyword>
<dbReference type="Bgee" id="ENSORLG00000010896">
    <property type="expression patterns" value="Expressed in brain and 11 other cell types or tissues"/>
</dbReference>
<evidence type="ECO:0000256" key="11">
    <source>
        <dbReference type="ARBA" id="ARBA00022882"/>
    </source>
</evidence>
<feature type="compositionally biased region" description="Basic and acidic residues" evidence="19">
    <location>
        <begin position="518"/>
        <end position="533"/>
    </location>
</feature>
<keyword evidence="13" id="KW-0472">Membrane</keyword>
<evidence type="ECO:0000256" key="1">
    <source>
        <dbReference type="ARBA" id="ARBA00004278"/>
    </source>
</evidence>
<dbReference type="PROSITE" id="PS50002">
    <property type="entry name" value="SH3"/>
    <property type="match status" value="1"/>
</dbReference>
<keyword evidence="4 18" id="KW-0728">SH3 domain</keyword>
<keyword evidence="22" id="KW-1185">Reference proteome</keyword>